<protein>
    <submittedName>
        <fullName evidence="1">Uncharacterized protein</fullName>
    </submittedName>
</protein>
<gene>
    <name evidence="1" type="ORF">POR1_10</name>
</gene>
<proteinExistence type="predicted"/>
<accession>A0A0N9SSC3</accession>
<evidence type="ECO:0000313" key="2">
    <source>
        <dbReference type="Proteomes" id="UP000225954"/>
    </source>
</evidence>
<name>A0A0N9SSC3_9CAUD</name>
<dbReference type="Proteomes" id="UP000225954">
    <property type="component" value="Segment"/>
</dbReference>
<evidence type="ECO:0000313" key="1">
    <source>
        <dbReference type="EMBL" id="ALH46215.1"/>
    </source>
</evidence>
<reference evidence="1 2" key="1">
    <citation type="journal article" date="2016" name="Genome Announc.">
        <title>Genome Sequences of Pseudomonas oryzihabitans Phage POR1 and Pseudomonas aeruginosa Phage PAE1.</title>
        <authorList>
            <person name="Dyson Z.A."/>
            <person name="Seviour R.J."/>
            <person name="Tucci J."/>
            <person name="Petrovski S."/>
        </authorList>
    </citation>
    <scope>NUCLEOTIDE SEQUENCE [LARGE SCALE GENOMIC DNA]</scope>
</reference>
<keyword evidence="2" id="KW-1185">Reference proteome</keyword>
<organism evidence="1 2">
    <name type="scientific">Pseudomonas phage POR1</name>
    <dbReference type="NCBI Taxonomy" id="1718594"/>
    <lineage>
        <taxon>Viruses</taxon>
        <taxon>Duplodnaviria</taxon>
        <taxon>Heunggongvirae</taxon>
        <taxon>Uroviricota</taxon>
        <taxon>Caudoviricetes</taxon>
        <taxon>Porunavirus</taxon>
        <taxon>Porunavirus POR1</taxon>
    </lineage>
</organism>
<sequence length="122" mass="13938">MSSFRKPLQVQMPDVYEVVYGQTKKVADGAIVPIMASVQPPQLYVYDQVKQSLGGARIDRVILVTTGPNVDLPTYDQHAQTLPAFFLWRGRRYMAYMKREGLAGVIPHMQYYAVQEQENKDE</sequence>
<dbReference type="EMBL" id="KT716399">
    <property type="protein sequence ID" value="ALH46215.1"/>
    <property type="molecule type" value="Genomic_DNA"/>
</dbReference>